<evidence type="ECO:0000313" key="2">
    <source>
        <dbReference type="Proteomes" id="UP000054279"/>
    </source>
</evidence>
<organism evidence="1 2">
    <name type="scientific">Sphaerobolus stellatus (strain SS14)</name>
    <dbReference type="NCBI Taxonomy" id="990650"/>
    <lineage>
        <taxon>Eukaryota</taxon>
        <taxon>Fungi</taxon>
        <taxon>Dikarya</taxon>
        <taxon>Basidiomycota</taxon>
        <taxon>Agaricomycotina</taxon>
        <taxon>Agaricomycetes</taxon>
        <taxon>Phallomycetidae</taxon>
        <taxon>Geastrales</taxon>
        <taxon>Sphaerobolaceae</taxon>
        <taxon>Sphaerobolus</taxon>
    </lineage>
</organism>
<dbReference type="SUPFAM" id="SSF55298">
    <property type="entry name" value="YjgF-like"/>
    <property type="match status" value="1"/>
</dbReference>
<name>A0A0C9UUR1_SPHS4</name>
<dbReference type="PANTHER" id="PTHR43857:SF1">
    <property type="entry name" value="YJGH FAMILY PROTEIN"/>
    <property type="match status" value="1"/>
</dbReference>
<dbReference type="HOGENOM" id="CLU_100715_1_1_1"/>
<dbReference type="Gene3D" id="3.30.1330.40">
    <property type="entry name" value="RutC-like"/>
    <property type="match status" value="1"/>
</dbReference>
<gene>
    <name evidence="1" type="ORF">M422DRAFT_164617</name>
</gene>
<dbReference type="Pfam" id="PF01042">
    <property type="entry name" value="Ribonuc_L-PSP"/>
    <property type="match status" value="1"/>
</dbReference>
<dbReference type="CDD" id="cd06152">
    <property type="entry name" value="YjgF_YER057c_UK114_like_4"/>
    <property type="match status" value="1"/>
</dbReference>
<proteinExistence type="predicted"/>
<accession>A0A0C9UUR1</accession>
<dbReference type="InterPro" id="IPR035959">
    <property type="entry name" value="RutC-like_sf"/>
</dbReference>
<dbReference type="PANTHER" id="PTHR43857">
    <property type="entry name" value="BLR7761 PROTEIN"/>
    <property type="match status" value="1"/>
</dbReference>
<dbReference type="Proteomes" id="UP000054279">
    <property type="component" value="Unassembled WGS sequence"/>
</dbReference>
<dbReference type="EMBL" id="KN837105">
    <property type="protein sequence ID" value="KIJ46810.1"/>
    <property type="molecule type" value="Genomic_DNA"/>
</dbReference>
<dbReference type="OrthoDB" id="309640at2759"/>
<dbReference type="AlphaFoldDB" id="A0A0C9UUR1"/>
<keyword evidence="2" id="KW-1185">Reference proteome</keyword>
<evidence type="ECO:0000313" key="1">
    <source>
        <dbReference type="EMBL" id="KIJ46810.1"/>
    </source>
</evidence>
<protein>
    <submittedName>
        <fullName evidence="1">Uncharacterized protein</fullName>
    </submittedName>
</protein>
<sequence>MSHLQFYCYKGWGEAKCEELWYSQAVRVGDRIECAGQGGWDLATSKIHADLSDEFDQAFANVDLALKHAGGKGWCQVYRVNVYVVDINEEAFVALGRNFRKWMPDHQPIWTFIEVKQLGLEEMRVEVEVVAHDEEGAKVAAAERSAKQSY</sequence>
<dbReference type="InterPro" id="IPR006175">
    <property type="entry name" value="YjgF/YER057c/UK114"/>
</dbReference>
<reference evidence="1 2" key="1">
    <citation type="submission" date="2014-06" db="EMBL/GenBank/DDBJ databases">
        <title>Evolutionary Origins and Diversification of the Mycorrhizal Mutualists.</title>
        <authorList>
            <consortium name="DOE Joint Genome Institute"/>
            <consortium name="Mycorrhizal Genomics Consortium"/>
            <person name="Kohler A."/>
            <person name="Kuo A."/>
            <person name="Nagy L.G."/>
            <person name="Floudas D."/>
            <person name="Copeland A."/>
            <person name="Barry K.W."/>
            <person name="Cichocki N."/>
            <person name="Veneault-Fourrey C."/>
            <person name="LaButti K."/>
            <person name="Lindquist E.A."/>
            <person name="Lipzen A."/>
            <person name="Lundell T."/>
            <person name="Morin E."/>
            <person name="Murat C."/>
            <person name="Riley R."/>
            <person name="Ohm R."/>
            <person name="Sun H."/>
            <person name="Tunlid A."/>
            <person name="Henrissat B."/>
            <person name="Grigoriev I.V."/>
            <person name="Hibbett D.S."/>
            <person name="Martin F."/>
        </authorList>
    </citation>
    <scope>NUCLEOTIDE SEQUENCE [LARGE SCALE GENOMIC DNA]</scope>
    <source>
        <strain evidence="1 2">SS14</strain>
    </source>
</reference>